<keyword evidence="2" id="KW-1185">Reference proteome</keyword>
<gene>
    <name evidence="1" type="ORF">V1477_010722</name>
</gene>
<evidence type="ECO:0000313" key="1">
    <source>
        <dbReference type="EMBL" id="KAL2739333.1"/>
    </source>
</evidence>
<comment type="caution">
    <text evidence="1">The sequence shown here is derived from an EMBL/GenBank/DDBJ whole genome shotgun (WGS) entry which is preliminary data.</text>
</comment>
<proteinExistence type="predicted"/>
<dbReference type="AlphaFoldDB" id="A0ABD2C2S9"/>
<protein>
    <submittedName>
        <fullName evidence="1">Uncharacterized protein</fullName>
    </submittedName>
</protein>
<name>A0ABD2C2S9_VESMC</name>
<reference evidence="1 2" key="1">
    <citation type="journal article" date="2024" name="Ann. Entomol. Soc. Am.">
        <title>Genomic analyses of the southern and eastern yellowjacket wasps (Hymenoptera: Vespidae) reveal evolutionary signatures of social life.</title>
        <authorList>
            <person name="Catto M.A."/>
            <person name="Caine P.B."/>
            <person name="Orr S.E."/>
            <person name="Hunt B.G."/>
            <person name="Goodisman M.A.D."/>
        </authorList>
    </citation>
    <scope>NUCLEOTIDE SEQUENCE [LARGE SCALE GENOMIC DNA]</scope>
    <source>
        <strain evidence="1">232</strain>
        <tissue evidence="1">Head and thorax</tissue>
    </source>
</reference>
<sequence length="49" mass="5963">MPDYKPRNFRKKKTYRSTLNILADHLYTSEYSEFQLELEKCLLAIPKRI</sequence>
<dbReference type="Proteomes" id="UP001607303">
    <property type="component" value="Unassembled WGS sequence"/>
</dbReference>
<evidence type="ECO:0000313" key="2">
    <source>
        <dbReference type="Proteomes" id="UP001607303"/>
    </source>
</evidence>
<accession>A0ABD2C2S9</accession>
<organism evidence="1 2">
    <name type="scientific">Vespula maculifrons</name>
    <name type="common">Eastern yellow jacket</name>
    <name type="synonym">Wasp</name>
    <dbReference type="NCBI Taxonomy" id="7453"/>
    <lineage>
        <taxon>Eukaryota</taxon>
        <taxon>Metazoa</taxon>
        <taxon>Ecdysozoa</taxon>
        <taxon>Arthropoda</taxon>
        <taxon>Hexapoda</taxon>
        <taxon>Insecta</taxon>
        <taxon>Pterygota</taxon>
        <taxon>Neoptera</taxon>
        <taxon>Endopterygota</taxon>
        <taxon>Hymenoptera</taxon>
        <taxon>Apocrita</taxon>
        <taxon>Aculeata</taxon>
        <taxon>Vespoidea</taxon>
        <taxon>Vespidae</taxon>
        <taxon>Vespinae</taxon>
        <taxon>Vespula</taxon>
    </lineage>
</organism>
<dbReference type="EMBL" id="JAYRBN010000061">
    <property type="protein sequence ID" value="KAL2739333.1"/>
    <property type="molecule type" value="Genomic_DNA"/>
</dbReference>